<evidence type="ECO:0000313" key="2">
    <source>
        <dbReference type="Proteomes" id="UP000617355"/>
    </source>
</evidence>
<protein>
    <submittedName>
        <fullName evidence="1">Uncharacterized protein</fullName>
    </submittedName>
</protein>
<dbReference type="EMBL" id="BMGI01000004">
    <property type="protein sequence ID" value="GGD39563.1"/>
    <property type="molecule type" value="Genomic_DNA"/>
</dbReference>
<dbReference type="Proteomes" id="UP000617355">
    <property type="component" value="Unassembled WGS sequence"/>
</dbReference>
<accession>A0ABQ1QS08</accession>
<keyword evidence="2" id="KW-1185">Reference proteome</keyword>
<sequence length="128" mass="14586">MTDNDEVGFAIRLEPNGAAKATASMRSFGRVEIVVQNMSFRDHFLRNRTIGWVAMPAICTIASGRHCAGLRTLQVKKQECFRTVIYRLWSVERRRDDVLRVGIPFERHKQVRAAILAEVEKDLLATSL</sequence>
<organism evidence="1 2">
    <name type="scientific">Sinisalibacter lacisalsi</name>
    <dbReference type="NCBI Taxonomy" id="1526570"/>
    <lineage>
        <taxon>Bacteria</taxon>
        <taxon>Pseudomonadati</taxon>
        <taxon>Pseudomonadota</taxon>
        <taxon>Alphaproteobacteria</taxon>
        <taxon>Rhodobacterales</taxon>
        <taxon>Roseobacteraceae</taxon>
        <taxon>Sinisalibacter</taxon>
    </lineage>
</organism>
<evidence type="ECO:0000313" key="1">
    <source>
        <dbReference type="EMBL" id="GGD39563.1"/>
    </source>
</evidence>
<name>A0ABQ1QS08_9RHOB</name>
<gene>
    <name evidence="1" type="ORF">GCM10011358_24410</name>
</gene>
<reference evidence="2" key="1">
    <citation type="journal article" date="2019" name="Int. J. Syst. Evol. Microbiol.">
        <title>The Global Catalogue of Microorganisms (GCM) 10K type strain sequencing project: providing services to taxonomists for standard genome sequencing and annotation.</title>
        <authorList>
            <consortium name="The Broad Institute Genomics Platform"/>
            <consortium name="The Broad Institute Genome Sequencing Center for Infectious Disease"/>
            <person name="Wu L."/>
            <person name="Ma J."/>
        </authorList>
    </citation>
    <scope>NUCLEOTIDE SEQUENCE [LARGE SCALE GENOMIC DNA]</scope>
    <source>
        <strain evidence="2">CGMCC 1.12922</strain>
    </source>
</reference>
<proteinExistence type="predicted"/>
<comment type="caution">
    <text evidence="1">The sequence shown here is derived from an EMBL/GenBank/DDBJ whole genome shotgun (WGS) entry which is preliminary data.</text>
</comment>